<proteinExistence type="predicted"/>
<evidence type="ECO:0000313" key="1">
    <source>
        <dbReference type="EMBL" id="EJW92772.1"/>
    </source>
</evidence>
<comment type="caution">
    <text evidence="1">The sequence shown here is derived from an EMBL/GenBank/DDBJ whole genome shotgun (WGS) entry which is preliminary data.</text>
</comment>
<gene>
    <name evidence="1" type="ORF">EVA_19122</name>
</gene>
<name>J9FT71_9ZZZZ</name>
<reference evidence="1" key="1">
    <citation type="journal article" date="2012" name="PLoS ONE">
        <title>Gene sets for utilization of primary and secondary nutrition supplies in the distal gut of endangered iberian lynx.</title>
        <authorList>
            <person name="Alcaide M."/>
            <person name="Messina E."/>
            <person name="Richter M."/>
            <person name="Bargiela R."/>
            <person name="Peplies J."/>
            <person name="Huws S.A."/>
            <person name="Newbold C.J."/>
            <person name="Golyshin P.N."/>
            <person name="Simon M.A."/>
            <person name="Lopez G."/>
            <person name="Yakimov M.M."/>
            <person name="Ferrer M."/>
        </authorList>
    </citation>
    <scope>NUCLEOTIDE SEQUENCE</scope>
</reference>
<accession>J9FT71</accession>
<protein>
    <submittedName>
        <fullName evidence="1">Uncharacterized protein</fullName>
    </submittedName>
</protein>
<dbReference type="AlphaFoldDB" id="J9FT71"/>
<organism evidence="1">
    <name type="scientific">gut metagenome</name>
    <dbReference type="NCBI Taxonomy" id="749906"/>
    <lineage>
        <taxon>unclassified sequences</taxon>
        <taxon>metagenomes</taxon>
        <taxon>organismal metagenomes</taxon>
    </lineage>
</organism>
<sequence>MNFARKELLYDIKNYAYIEGHIMEGERQHAKHMLVDIGEDGNVDRVTRILNLVHAAVVELLYPYTKEEPITEEMNDALTEPENYVIQMKIPKTFSKTSITLLARLIHEYMVYRVLSDWLSIINPSAAEHWQSKYKEAEMQISSIKNHRKKALTRPLNPF</sequence>
<dbReference type="EMBL" id="AMCI01007355">
    <property type="protein sequence ID" value="EJW92772.1"/>
    <property type="molecule type" value="Genomic_DNA"/>
</dbReference>